<evidence type="ECO:0000313" key="3">
    <source>
        <dbReference type="EMBL" id="SFQ59890.1"/>
    </source>
</evidence>
<dbReference type="Pfam" id="PF01261">
    <property type="entry name" value="AP_endonuc_2"/>
    <property type="match status" value="1"/>
</dbReference>
<dbReference type="InterPro" id="IPR013022">
    <property type="entry name" value="Xyl_isomerase-like_TIM-brl"/>
</dbReference>
<evidence type="ECO:0000256" key="1">
    <source>
        <dbReference type="SAM" id="MobiDB-lite"/>
    </source>
</evidence>
<feature type="domain" description="Xylose isomerase-like TIM barrel" evidence="2">
    <location>
        <begin position="32"/>
        <end position="271"/>
    </location>
</feature>
<dbReference type="AlphaFoldDB" id="A0A1I5ZU19"/>
<dbReference type="InterPro" id="IPR036237">
    <property type="entry name" value="Xyl_isomerase-like_sf"/>
</dbReference>
<dbReference type="SUPFAM" id="SSF51658">
    <property type="entry name" value="Xylose isomerase-like"/>
    <property type="match status" value="1"/>
</dbReference>
<name>A0A1I5ZU19_9PSEU</name>
<evidence type="ECO:0000259" key="2">
    <source>
        <dbReference type="Pfam" id="PF01261"/>
    </source>
</evidence>
<dbReference type="Gene3D" id="3.20.20.150">
    <property type="entry name" value="Divalent-metal-dependent TIM barrel enzymes"/>
    <property type="match status" value="1"/>
</dbReference>
<dbReference type="PANTHER" id="PTHR12110:SF41">
    <property type="entry name" value="INOSOSE DEHYDRATASE"/>
    <property type="match status" value="1"/>
</dbReference>
<reference evidence="4" key="1">
    <citation type="submission" date="2016-10" db="EMBL/GenBank/DDBJ databases">
        <authorList>
            <person name="Varghese N."/>
            <person name="Submissions S."/>
        </authorList>
    </citation>
    <scope>NUCLEOTIDE SEQUENCE [LARGE SCALE GENOMIC DNA]</scope>
    <source>
        <strain evidence="4">CGMCC 4.5579</strain>
    </source>
</reference>
<dbReference type="RefSeq" id="WP_092534872.1">
    <property type="nucleotide sequence ID" value="NZ_FOWW01000010.1"/>
</dbReference>
<feature type="region of interest" description="Disordered" evidence="1">
    <location>
        <begin position="96"/>
        <end position="127"/>
    </location>
</feature>
<accession>A0A1I5ZU19</accession>
<evidence type="ECO:0000313" key="4">
    <source>
        <dbReference type="Proteomes" id="UP000198727"/>
    </source>
</evidence>
<gene>
    <name evidence="3" type="ORF">SAMN05421810_110130</name>
</gene>
<dbReference type="Proteomes" id="UP000198727">
    <property type="component" value="Unassembled WGS sequence"/>
</dbReference>
<dbReference type="InterPro" id="IPR050312">
    <property type="entry name" value="IolE/XylAMocC-like"/>
</dbReference>
<sequence>MRVANAPVSFGVFDLAGRRAGHVDAPALLEGLRDSGYDGVDLGPPGYLGDRDTLRANLDAVGMDLAGGWIDLPFAEEGFADALPRLDAALDLLERGAGDQHPPRPTLACSGSPARAANPGAGAHDPDLRLDEPGWRRFAGNVGRAADRCRARGLEPTFHHHACTFVEAPAEIEQLLDRTDIDLCLDTGHLLLGGGDPVTALRDWADRVNHLHVKDARVDVLDAVVRERAGMRAVWERGAFCPLGAGDLDITSFMDTLRGVGYDGWVVVEQDIVPGSDDTLAHLLDVQAANRDQLRKWGI</sequence>
<dbReference type="STRING" id="587909.SAMN05421810_110130"/>
<keyword evidence="4" id="KW-1185">Reference proteome</keyword>
<protein>
    <submittedName>
        <fullName evidence="3">Inosose dehydratase</fullName>
    </submittedName>
</protein>
<dbReference type="OrthoDB" id="104997at2"/>
<dbReference type="PANTHER" id="PTHR12110">
    <property type="entry name" value="HYDROXYPYRUVATE ISOMERASE"/>
    <property type="match status" value="1"/>
</dbReference>
<proteinExistence type="predicted"/>
<organism evidence="3 4">
    <name type="scientific">Amycolatopsis arida</name>
    <dbReference type="NCBI Taxonomy" id="587909"/>
    <lineage>
        <taxon>Bacteria</taxon>
        <taxon>Bacillati</taxon>
        <taxon>Actinomycetota</taxon>
        <taxon>Actinomycetes</taxon>
        <taxon>Pseudonocardiales</taxon>
        <taxon>Pseudonocardiaceae</taxon>
        <taxon>Amycolatopsis</taxon>
    </lineage>
</organism>
<dbReference type="EMBL" id="FOWW01000010">
    <property type="protein sequence ID" value="SFQ59890.1"/>
    <property type="molecule type" value="Genomic_DNA"/>
</dbReference>